<feature type="chain" id="PRO_5001752718" description="RxLR effector protein" evidence="1">
    <location>
        <begin position="20"/>
        <end position="474"/>
    </location>
</feature>
<reference evidence="2 3" key="1">
    <citation type="submission" date="2013-11" db="EMBL/GenBank/DDBJ databases">
        <title>The Genome Sequence of Phytophthora parasitica P1976.</title>
        <authorList>
            <consortium name="The Broad Institute Genomics Platform"/>
            <person name="Russ C."/>
            <person name="Tyler B."/>
            <person name="Panabieres F."/>
            <person name="Shan W."/>
            <person name="Tripathy S."/>
            <person name="Grunwald N."/>
            <person name="Machado M."/>
            <person name="Johnson C.S."/>
            <person name="Walker B."/>
            <person name="Young S."/>
            <person name="Zeng Q."/>
            <person name="Gargeya S."/>
            <person name="Fitzgerald M."/>
            <person name="Haas B."/>
            <person name="Abouelleil A."/>
            <person name="Allen A.W."/>
            <person name="Alvarado L."/>
            <person name="Arachchi H.M."/>
            <person name="Berlin A.M."/>
            <person name="Chapman S.B."/>
            <person name="Gainer-Dewar J."/>
            <person name="Goldberg J."/>
            <person name="Griggs A."/>
            <person name="Gujja S."/>
            <person name="Hansen M."/>
            <person name="Howarth C."/>
            <person name="Imamovic A."/>
            <person name="Ireland A."/>
            <person name="Larimer J."/>
            <person name="McCowan C."/>
            <person name="Murphy C."/>
            <person name="Pearson M."/>
            <person name="Poon T.W."/>
            <person name="Priest M."/>
            <person name="Roberts A."/>
            <person name="Saif S."/>
            <person name="Shea T."/>
            <person name="Sisk P."/>
            <person name="Sykes S."/>
            <person name="Wortman J."/>
            <person name="Nusbaum C."/>
            <person name="Birren B."/>
        </authorList>
    </citation>
    <scope>NUCLEOTIDE SEQUENCE [LARGE SCALE GENOMIC DNA]</scope>
    <source>
        <strain evidence="2 3">P1976</strain>
    </source>
</reference>
<dbReference type="OrthoDB" id="110891at2759"/>
<comment type="caution">
    <text evidence="2">The sequence shown here is derived from an EMBL/GenBank/DDBJ whole genome shotgun (WGS) entry which is preliminary data.</text>
</comment>
<evidence type="ECO:0000313" key="3">
    <source>
        <dbReference type="Proteomes" id="UP000028582"/>
    </source>
</evidence>
<proteinExistence type="predicted"/>
<keyword evidence="1" id="KW-0732">Signal</keyword>
<dbReference type="Proteomes" id="UP000028582">
    <property type="component" value="Unassembled WGS sequence"/>
</dbReference>
<sequence>MLILLAVCALLTRADPASSVSIPSSQASSSAFVPIHRYLRKHTRATFDGDHVAFEDRTNGIKLPAMIKNLIKSSGQTLTKLATTSKSDKQETIENLFQSLNVGAVEGKLFESAPYQAWASSVSNIYKKKPELGQETMFRTLVAHYGDESLAKLLAQARQDSTTKIIAEQFENIQFNKWIVQRKTADDIYGLLKLDDEVDNVFMNPSIGTWVSYVSRLDTVDPYKWLAVKLTTRYGEDGLARMVTVAKRRGNYLDKHTANRVEFAQIKSWVNDGKTLDDVFILLRLDRENVLNNPALDTWIFFAKRLDKENPYMSMFSAMKKRYGTDVALDFWRVEKITADQAFNYLGLRIGDELFKNPHLNTWVSYVNKLNKYERSPDEFAVVSMLEERFGDGMDLARKLYAAEKVATVTEDTITSLRTLQFKKWSEAAWVPNYVAQMLRKRDDVSNGSIMGEYLSFYDKYWENFFKTWLVKRR</sequence>
<protein>
    <recommendedName>
        <fullName evidence="4">RxLR effector protein</fullName>
    </recommendedName>
</protein>
<organism evidence="2 3">
    <name type="scientific">Phytophthora nicotianae P1976</name>
    <dbReference type="NCBI Taxonomy" id="1317066"/>
    <lineage>
        <taxon>Eukaryota</taxon>
        <taxon>Sar</taxon>
        <taxon>Stramenopiles</taxon>
        <taxon>Oomycota</taxon>
        <taxon>Peronosporomycetes</taxon>
        <taxon>Peronosporales</taxon>
        <taxon>Peronosporaceae</taxon>
        <taxon>Phytophthora</taxon>
    </lineage>
</organism>
<dbReference type="EMBL" id="ANJA01003970">
    <property type="protein sequence ID" value="ETO60195.1"/>
    <property type="molecule type" value="Genomic_DNA"/>
</dbReference>
<evidence type="ECO:0000256" key="1">
    <source>
        <dbReference type="SAM" id="SignalP"/>
    </source>
</evidence>
<evidence type="ECO:0000313" key="2">
    <source>
        <dbReference type="EMBL" id="ETO60195.1"/>
    </source>
</evidence>
<evidence type="ECO:0008006" key="4">
    <source>
        <dbReference type="Google" id="ProtNLM"/>
    </source>
</evidence>
<dbReference type="AlphaFoldDB" id="A0A080Z0N4"/>
<accession>A0A080Z0N4</accession>
<feature type="signal peptide" evidence="1">
    <location>
        <begin position="1"/>
        <end position="19"/>
    </location>
</feature>
<name>A0A080Z0N4_PHYNI</name>
<gene>
    <name evidence="2" type="ORF">F444_21571</name>
</gene>